<proteinExistence type="predicted"/>
<name>A0A914Z4S3_9BILA</name>
<dbReference type="Proteomes" id="UP000887577">
    <property type="component" value="Unplaced"/>
</dbReference>
<organism evidence="1 2">
    <name type="scientific">Panagrolaimus superbus</name>
    <dbReference type="NCBI Taxonomy" id="310955"/>
    <lineage>
        <taxon>Eukaryota</taxon>
        <taxon>Metazoa</taxon>
        <taxon>Ecdysozoa</taxon>
        <taxon>Nematoda</taxon>
        <taxon>Chromadorea</taxon>
        <taxon>Rhabditida</taxon>
        <taxon>Tylenchina</taxon>
        <taxon>Panagrolaimomorpha</taxon>
        <taxon>Panagrolaimoidea</taxon>
        <taxon>Panagrolaimidae</taxon>
        <taxon>Panagrolaimus</taxon>
    </lineage>
</organism>
<sequence>MLRGTDLYSESIEESVQTLDLYLSSSPYAYTGIPVHSTLLQSDQSWLILELFLNKHFFYRNESESHGEFGFFIDSETCETDLQKLNCTILQQCLNNELKTPDYIPPNAVEDSTVAPPNAYQPILRYPSESDICDYHGVEDVLLKDKESKVDVDEGLSFRFMIDEAEYGELLSIKWKAGQSKISKFDPRKSCSAQRIFADDHYLIILKVENDDSNLPYIAKVTLKATGEVILLKLSLQFKS</sequence>
<dbReference type="AlphaFoldDB" id="A0A914Z4S3"/>
<reference evidence="2" key="1">
    <citation type="submission" date="2022-11" db="UniProtKB">
        <authorList>
            <consortium name="WormBaseParasite"/>
        </authorList>
    </citation>
    <scope>IDENTIFICATION</scope>
</reference>
<accession>A0A914Z4S3</accession>
<evidence type="ECO:0000313" key="2">
    <source>
        <dbReference type="WBParaSite" id="PSU_v2.g6982.t1"/>
    </source>
</evidence>
<keyword evidence="1" id="KW-1185">Reference proteome</keyword>
<evidence type="ECO:0000313" key="1">
    <source>
        <dbReference type="Proteomes" id="UP000887577"/>
    </source>
</evidence>
<protein>
    <submittedName>
        <fullName evidence="2">Uncharacterized protein</fullName>
    </submittedName>
</protein>
<dbReference type="WBParaSite" id="PSU_v2.g6982.t1">
    <property type="protein sequence ID" value="PSU_v2.g6982.t1"/>
    <property type="gene ID" value="PSU_v2.g6982"/>
</dbReference>